<dbReference type="Pfam" id="PF00059">
    <property type="entry name" value="Lectin_C"/>
    <property type="match status" value="1"/>
</dbReference>
<dbReference type="PANTHER" id="PTHR22991:SF40">
    <property type="entry name" value="PROTEIN CBG13490"/>
    <property type="match status" value="1"/>
</dbReference>
<dbReference type="CDD" id="cd00037">
    <property type="entry name" value="CLECT"/>
    <property type="match status" value="1"/>
</dbReference>
<feature type="domain" description="CUB" evidence="3">
    <location>
        <begin position="233"/>
        <end position="339"/>
    </location>
</feature>
<sequence>HQNYWMARAPTTSEGFLIIGLECNSTSKKWQWIDGSEVDYKPRPGMYHTDLDNECKTGLSWDVHPDGYWNYGGYGNPISSHLCCTLQLNQPIQSGDGCNGFADDEEDGECYIVSDIASTWQDAEMSCTKVGAHLASIHNTQENSFVRRLAVSTGAVNGVFLGGSLRKDGTFGWMDGSVMDYENYYPGFPKKNFGDCLAMDTSASAGQWMNMDCTEKLPVACIRPQQTVSEPECTGEDYNEGAIITSPGFPFSASTTCDYFLAVDAGKKVVVEILLLEANSCCDSVILYDGYLGGNVIATLTGDIQNANYTTKTSNIMRVSYQPKGGVNVKGLAMKFHAV</sequence>
<dbReference type="SMART" id="SM00034">
    <property type="entry name" value="CLECT"/>
    <property type="match status" value="1"/>
</dbReference>
<organism evidence="5 6">
    <name type="scientific">Pristionchus entomophagus</name>
    <dbReference type="NCBI Taxonomy" id="358040"/>
    <lineage>
        <taxon>Eukaryota</taxon>
        <taxon>Metazoa</taxon>
        <taxon>Ecdysozoa</taxon>
        <taxon>Nematoda</taxon>
        <taxon>Chromadorea</taxon>
        <taxon>Rhabditida</taxon>
        <taxon>Rhabditina</taxon>
        <taxon>Diplogasteromorpha</taxon>
        <taxon>Diplogasteroidea</taxon>
        <taxon>Neodiplogasteridae</taxon>
        <taxon>Pristionchus</taxon>
    </lineage>
</organism>
<dbReference type="SMART" id="SM00042">
    <property type="entry name" value="CUB"/>
    <property type="match status" value="1"/>
</dbReference>
<comment type="caution">
    <text evidence="2">Lacks conserved residue(s) required for the propagation of feature annotation.</text>
</comment>
<dbReference type="InterPro" id="IPR001304">
    <property type="entry name" value="C-type_lectin-like"/>
</dbReference>
<dbReference type="PROSITE" id="PS00615">
    <property type="entry name" value="C_TYPE_LECTIN_1"/>
    <property type="match status" value="1"/>
</dbReference>
<dbReference type="AlphaFoldDB" id="A0AAV5U008"/>
<dbReference type="SUPFAM" id="SSF56436">
    <property type="entry name" value="C-type lectin-like"/>
    <property type="match status" value="1"/>
</dbReference>
<reference evidence="5" key="1">
    <citation type="submission" date="2023-10" db="EMBL/GenBank/DDBJ databases">
        <title>Genome assembly of Pristionchus species.</title>
        <authorList>
            <person name="Yoshida K."/>
            <person name="Sommer R.J."/>
        </authorList>
    </citation>
    <scope>NUCLEOTIDE SEQUENCE</scope>
    <source>
        <strain evidence="5">RS0144</strain>
    </source>
</reference>
<dbReference type="Proteomes" id="UP001432027">
    <property type="component" value="Unassembled WGS sequence"/>
</dbReference>
<dbReference type="InterPro" id="IPR035914">
    <property type="entry name" value="Sperma_CUB_dom_sf"/>
</dbReference>
<name>A0AAV5U008_9BILA</name>
<dbReference type="PROSITE" id="PS01180">
    <property type="entry name" value="CUB"/>
    <property type="match status" value="1"/>
</dbReference>
<dbReference type="Pfam" id="PF00431">
    <property type="entry name" value="CUB"/>
    <property type="match status" value="1"/>
</dbReference>
<evidence type="ECO:0000259" key="3">
    <source>
        <dbReference type="PROSITE" id="PS01180"/>
    </source>
</evidence>
<feature type="domain" description="C-type lectin" evidence="4">
    <location>
        <begin position="106"/>
        <end position="222"/>
    </location>
</feature>
<dbReference type="InterPro" id="IPR016187">
    <property type="entry name" value="CTDL_fold"/>
</dbReference>
<keyword evidence="6" id="KW-1185">Reference proteome</keyword>
<dbReference type="InterPro" id="IPR050976">
    <property type="entry name" value="Snaclec"/>
</dbReference>
<dbReference type="Gene3D" id="3.10.100.10">
    <property type="entry name" value="Mannose-Binding Protein A, subunit A"/>
    <property type="match status" value="1"/>
</dbReference>
<feature type="non-terminal residue" evidence="5">
    <location>
        <position position="1"/>
    </location>
</feature>
<evidence type="ECO:0000313" key="6">
    <source>
        <dbReference type="Proteomes" id="UP001432027"/>
    </source>
</evidence>
<evidence type="ECO:0000256" key="2">
    <source>
        <dbReference type="PROSITE-ProRule" id="PRU00059"/>
    </source>
</evidence>
<dbReference type="EMBL" id="BTSX01000005">
    <property type="protein sequence ID" value="GMS99942.1"/>
    <property type="molecule type" value="Genomic_DNA"/>
</dbReference>
<dbReference type="SUPFAM" id="SSF49854">
    <property type="entry name" value="Spermadhesin, CUB domain"/>
    <property type="match status" value="1"/>
</dbReference>
<evidence type="ECO:0008006" key="7">
    <source>
        <dbReference type="Google" id="ProtNLM"/>
    </source>
</evidence>
<gene>
    <name evidence="5" type="ORF">PENTCL1PPCAC_22117</name>
</gene>
<keyword evidence="1" id="KW-1015">Disulfide bond</keyword>
<evidence type="ECO:0000256" key="1">
    <source>
        <dbReference type="ARBA" id="ARBA00023157"/>
    </source>
</evidence>
<evidence type="ECO:0000313" key="5">
    <source>
        <dbReference type="EMBL" id="GMS99942.1"/>
    </source>
</evidence>
<dbReference type="CDD" id="cd00041">
    <property type="entry name" value="CUB"/>
    <property type="match status" value="1"/>
</dbReference>
<proteinExistence type="predicted"/>
<dbReference type="InterPro" id="IPR018378">
    <property type="entry name" value="C-type_lectin_CS"/>
</dbReference>
<dbReference type="PROSITE" id="PS50041">
    <property type="entry name" value="C_TYPE_LECTIN_2"/>
    <property type="match status" value="1"/>
</dbReference>
<accession>A0AAV5U008</accession>
<comment type="caution">
    <text evidence="5">The sequence shown here is derived from an EMBL/GenBank/DDBJ whole genome shotgun (WGS) entry which is preliminary data.</text>
</comment>
<dbReference type="Gene3D" id="2.60.120.290">
    <property type="entry name" value="Spermadhesin, CUB domain"/>
    <property type="match status" value="1"/>
</dbReference>
<dbReference type="InterPro" id="IPR000859">
    <property type="entry name" value="CUB_dom"/>
</dbReference>
<protein>
    <recommendedName>
        <fullName evidence="7">CUB domain-containing protein</fullName>
    </recommendedName>
</protein>
<evidence type="ECO:0000259" key="4">
    <source>
        <dbReference type="PROSITE" id="PS50041"/>
    </source>
</evidence>
<dbReference type="PANTHER" id="PTHR22991">
    <property type="entry name" value="PROTEIN CBG13490"/>
    <property type="match status" value="1"/>
</dbReference>
<dbReference type="InterPro" id="IPR016186">
    <property type="entry name" value="C-type_lectin-like/link_sf"/>
</dbReference>